<dbReference type="Gene3D" id="1.20.5.300">
    <property type="match status" value="1"/>
</dbReference>
<evidence type="ECO:0000256" key="3">
    <source>
        <dbReference type="SAM" id="MobiDB-lite"/>
    </source>
</evidence>
<proteinExistence type="predicted"/>
<dbReference type="AlphaFoldDB" id="A0A3P7L568"/>
<feature type="region of interest" description="Disordered" evidence="3">
    <location>
        <begin position="171"/>
        <end position="195"/>
    </location>
</feature>
<evidence type="ECO:0000313" key="6">
    <source>
        <dbReference type="Proteomes" id="UP000281553"/>
    </source>
</evidence>
<feature type="region of interest" description="Disordered" evidence="3">
    <location>
        <begin position="106"/>
        <end position="127"/>
    </location>
</feature>
<dbReference type="EMBL" id="UYRU01054194">
    <property type="protein sequence ID" value="VDN12565.1"/>
    <property type="molecule type" value="Genomic_DNA"/>
</dbReference>
<protein>
    <recommendedName>
        <fullName evidence="4">Striatin N-terminal domain-containing protein</fullName>
    </recommendedName>
</protein>
<dbReference type="InterPro" id="IPR051488">
    <property type="entry name" value="WD_repeat_striatin"/>
</dbReference>
<evidence type="ECO:0000313" key="5">
    <source>
        <dbReference type="EMBL" id="VDN12565.1"/>
    </source>
</evidence>
<dbReference type="Pfam" id="PF08232">
    <property type="entry name" value="Striatin"/>
    <property type="match status" value="1"/>
</dbReference>
<evidence type="ECO:0000256" key="2">
    <source>
        <dbReference type="SAM" id="Coils"/>
    </source>
</evidence>
<name>A0A3P7L568_DIBLA</name>
<dbReference type="OrthoDB" id="727118at2759"/>
<evidence type="ECO:0000259" key="4">
    <source>
        <dbReference type="Pfam" id="PF08232"/>
    </source>
</evidence>
<dbReference type="Proteomes" id="UP000281553">
    <property type="component" value="Unassembled WGS sequence"/>
</dbReference>
<accession>A0A3P7L568</accession>
<dbReference type="InterPro" id="IPR013258">
    <property type="entry name" value="Striatin_N"/>
</dbReference>
<dbReference type="PANTHER" id="PTHR15653">
    <property type="entry name" value="STRIATIN"/>
    <property type="match status" value="1"/>
</dbReference>
<gene>
    <name evidence="5" type="ORF">DILT_LOCUS8396</name>
</gene>
<sequence length="284" mass="32319">MNGQCVSNFGDENAKLEQHNLSERPQSLEYNIIGILNFLQNEWVKMGIERSKWEYERAELQNEKKGQENLKNDLVRRIKMLEFALQKERCKNYLLRQSSEIGVEATDHISDEANTSSDVSKSSRDDAVSREERLRLRQYIQKMGLTDKLVEVRANCVKDLLGIVEKSEPSRNKDDLKVTTTTETEPSLAPSAEESDDVEIASALAEFDLLVAQQGECAGVASKSSYLALFFLFFLPPPLPQPSWVQTHTHTSAERGTSVRCLAFKECNYAPLPHLPHFFRVRNP</sequence>
<feature type="coiled-coil region" evidence="2">
    <location>
        <begin position="48"/>
        <end position="77"/>
    </location>
</feature>
<reference evidence="5 6" key="1">
    <citation type="submission" date="2018-11" db="EMBL/GenBank/DDBJ databases">
        <authorList>
            <consortium name="Pathogen Informatics"/>
        </authorList>
    </citation>
    <scope>NUCLEOTIDE SEQUENCE [LARGE SCALE GENOMIC DNA]</scope>
</reference>
<feature type="domain" description="Striatin N-terminal" evidence="4">
    <location>
        <begin position="32"/>
        <end position="134"/>
    </location>
</feature>
<dbReference type="PANTHER" id="PTHR15653:SF0">
    <property type="entry name" value="CONNECTOR OF KINASE TO AP-1, ISOFORM E"/>
    <property type="match status" value="1"/>
</dbReference>
<keyword evidence="1 2" id="KW-0175">Coiled coil</keyword>
<evidence type="ECO:0000256" key="1">
    <source>
        <dbReference type="ARBA" id="ARBA00023054"/>
    </source>
</evidence>
<organism evidence="5 6">
    <name type="scientific">Dibothriocephalus latus</name>
    <name type="common">Fish tapeworm</name>
    <name type="synonym">Diphyllobothrium latum</name>
    <dbReference type="NCBI Taxonomy" id="60516"/>
    <lineage>
        <taxon>Eukaryota</taxon>
        <taxon>Metazoa</taxon>
        <taxon>Spiralia</taxon>
        <taxon>Lophotrochozoa</taxon>
        <taxon>Platyhelminthes</taxon>
        <taxon>Cestoda</taxon>
        <taxon>Eucestoda</taxon>
        <taxon>Diphyllobothriidea</taxon>
        <taxon>Diphyllobothriidae</taxon>
        <taxon>Dibothriocephalus</taxon>
    </lineage>
</organism>
<keyword evidence="6" id="KW-1185">Reference proteome</keyword>